<dbReference type="GO" id="GO:0001881">
    <property type="term" value="P:receptor recycling"/>
    <property type="evidence" value="ECO:0007669"/>
    <property type="project" value="TreeGrafter"/>
</dbReference>
<dbReference type="SMART" id="SM00233">
    <property type="entry name" value="PH"/>
    <property type="match status" value="1"/>
</dbReference>
<dbReference type="CDD" id="cd00821">
    <property type="entry name" value="PH"/>
    <property type="match status" value="1"/>
</dbReference>
<dbReference type="Gene3D" id="2.30.29.30">
    <property type="entry name" value="Pleckstrin-homology domain (PH domain)/Phosphotyrosine-binding domain (PTB)"/>
    <property type="match status" value="1"/>
</dbReference>
<dbReference type="RefSeq" id="XP_031383944.1">
    <property type="nucleotide sequence ID" value="XM_031528084.1"/>
</dbReference>
<sequence>MASNGASAQEQSQERAADVDWNLEKIKRRLTSTSDKTLLQGPLLKRSYTLKKWNERWVILDPITGRMEYKVRRNEPSARGIIEFDDSSTITLSPVNFHGLPKYDGCCFYIGTPSRKDYLFVAETPGAARAWVSTLQATQLVLRAHKEAVNALSGDGSSKFGTLAAAISAANSTALECSKEIEAAMQISMRNALGVTTNTIIEGPLDDFTIMKETLRVKDEELQNLAHDIRARDSTIKDLAGKLSDTAEAAESAASAVRTIDQQRKMTLSEIGRLTQVYEEQLDSLKLKLKESEEMALALDREREELIKQRDAALQEAELLLSELAKAREHASALEAALLKENEKARVAEAETRAREKEAEQKESESVKDKQEFLAYVNGLQAELQRVRIDQDGERIDQDGASEEKMESCSQNHDSLTKHVNSSEESGDMACVSVSKTSTISEESVVHRPVDRIDFRSVGEGRTADQRDIDINADKGGCGMDSPAVSQNANDDDDDDEEHRVQFTSLKDLNADNQ</sequence>
<evidence type="ECO:0000259" key="2">
    <source>
        <dbReference type="PROSITE" id="PS50003"/>
    </source>
</evidence>
<dbReference type="PANTHER" id="PTHR22902:SF49">
    <property type="entry name" value="OS03G0666200 PROTEIN"/>
    <property type="match status" value="1"/>
</dbReference>
<dbReference type="InterPro" id="IPR045188">
    <property type="entry name" value="Boi1/Boi2-like"/>
</dbReference>
<feature type="region of interest" description="Disordered" evidence="1">
    <location>
        <begin position="349"/>
        <end position="368"/>
    </location>
</feature>
<dbReference type="GO" id="GO:0005802">
    <property type="term" value="C:trans-Golgi network"/>
    <property type="evidence" value="ECO:0007669"/>
    <property type="project" value="TreeGrafter"/>
</dbReference>
<proteinExistence type="predicted"/>
<gene>
    <name evidence="4" type="primary">LOC116197832</name>
</gene>
<evidence type="ECO:0000313" key="4">
    <source>
        <dbReference type="RefSeq" id="XP_031383944.1"/>
    </source>
</evidence>
<feature type="domain" description="PH" evidence="2">
    <location>
        <begin position="36"/>
        <end position="140"/>
    </location>
</feature>
<dbReference type="InterPro" id="IPR001849">
    <property type="entry name" value="PH_domain"/>
</dbReference>
<feature type="region of interest" description="Disordered" evidence="1">
    <location>
        <begin position="455"/>
        <end position="514"/>
    </location>
</feature>
<accession>A0A6P8CNQ3</accession>
<dbReference type="SUPFAM" id="SSF50729">
    <property type="entry name" value="PH domain-like"/>
    <property type="match status" value="1"/>
</dbReference>
<dbReference type="GO" id="GO:0005769">
    <property type="term" value="C:early endosome"/>
    <property type="evidence" value="ECO:0007669"/>
    <property type="project" value="TreeGrafter"/>
</dbReference>
<keyword evidence="3" id="KW-1185">Reference proteome</keyword>
<dbReference type="GO" id="GO:0005829">
    <property type="term" value="C:cytosol"/>
    <property type="evidence" value="ECO:0007669"/>
    <property type="project" value="GOC"/>
</dbReference>
<dbReference type="InterPro" id="IPR011993">
    <property type="entry name" value="PH-like_dom_sf"/>
</dbReference>
<feature type="compositionally biased region" description="Basic and acidic residues" evidence="1">
    <location>
        <begin position="398"/>
        <end position="407"/>
    </location>
</feature>
<feature type="compositionally biased region" description="Basic and acidic residues" evidence="1">
    <location>
        <begin position="455"/>
        <end position="473"/>
    </location>
</feature>
<evidence type="ECO:0000256" key="1">
    <source>
        <dbReference type="SAM" id="MobiDB-lite"/>
    </source>
</evidence>
<dbReference type="PROSITE" id="PS50003">
    <property type="entry name" value="PH_DOMAIN"/>
    <property type="match status" value="1"/>
</dbReference>
<reference evidence="4" key="2">
    <citation type="submission" date="2025-08" db="UniProtKB">
        <authorList>
            <consortium name="RefSeq"/>
        </authorList>
    </citation>
    <scope>IDENTIFICATION</scope>
    <source>
        <tissue evidence="4">Leaf</tissue>
    </source>
</reference>
<feature type="region of interest" description="Disordered" evidence="1">
    <location>
        <begin position="398"/>
        <end position="424"/>
    </location>
</feature>
<dbReference type="GO" id="GO:0055037">
    <property type="term" value="C:recycling endosome"/>
    <property type="evidence" value="ECO:0007669"/>
    <property type="project" value="TreeGrafter"/>
</dbReference>
<dbReference type="GeneID" id="116197832"/>
<feature type="compositionally biased region" description="Polar residues" evidence="1">
    <location>
        <begin position="408"/>
        <end position="424"/>
    </location>
</feature>
<name>A0A6P8CNQ3_PUNGR</name>
<evidence type="ECO:0000313" key="3">
    <source>
        <dbReference type="Proteomes" id="UP000515151"/>
    </source>
</evidence>
<organism evidence="3 4">
    <name type="scientific">Punica granatum</name>
    <name type="common">Pomegranate</name>
    <dbReference type="NCBI Taxonomy" id="22663"/>
    <lineage>
        <taxon>Eukaryota</taxon>
        <taxon>Viridiplantae</taxon>
        <taxon>Streptophyta</taxon>
        <taxon>Embryophyta</taxon>
        <taxon>Tracheophyta</taxon>
        <taxon>Spermatophyta</taxon>
        <taxon>Magnoliopsida</taxon>
        <taxon>eudicotyledons</taxon>
        <taxon>Gunneridae</taxon>
        <taxon>Pentapetalae</taxon>
        <taxon>rosids</taxon>
        <taxon>malvids</taxon>
        <taxon>Myrtales</taxon>
        <taxon>Lythraceae</taxon>
        <taxon>Punica</taxon>
    </lineage>
</organism>
<dbReference type="AlphaFoldDB" id="A0A6P8CNQ3"/>
<dbReference type="GO" id="GO:0042147">
    <property type="term" value="P:retrograde transport, endosome to Golgi"/>
    <property type="evidence" value="ECO:0007669"/>
    <property type="project" value="TreeGrafter"/>
</dbReference>
<dbReference type="Proteomes" id="UP000515151">
    <property type="component" value="Chromosome 2"/>
</dbReference>
<dbReference type="FunFam" id="2.30.29.30:FF:000234">
    <property type="entry name" value="Pleckstrin homology (PH) domain-containing protein"/>
    <property type="match status" value="1"/>
</dbReference>
<dbReference type="PANTHER" id="PTHR22902">
    <property type="entry name" value="SESQUIPEDALIAN"/>
    <property type="match status" value="1"/>
</dbReference>
<reference evidence="3" key="1">
    <citation type="journal article" date="2020" name="Plant Biotechnol. J.">
        <title>The pomegranate (Punica granatum L.) draft genome dissects genetic divergence between soft- and hard-seeded cultivars.</title>
        <authorList>
            <person name="Luo X."/>
            <person name="Li H."/>
            <person name="Wu Z."/>
            <person name="Yao W."/>
            <person name="Zhao P."/>
            <person name="Cao D."/>
            <person name="Yu H."/>
            <person name="Li K."/>
            <person name="Poudel K."/>
            <person name="Zhao D."/>
            <person name="Zhang F."/>
            <person name="Xia X."/>
            <person name="Chen L."/>
            <person name="Wang Q."/>
            <person name="Jing D."/>
            <person name="Cao S."/>
        </authorList>
    </citation>
    <scope>NUCLEOTIDE SEQUENCE [LARGE SCALE GENOMIC DNA]</scope>
    <source>
        <strain evidence="3">cv. Tunisia</strain>
    </source>
</reference>
<protein>
    <submittedName>
        <fullName evidence="4">Switch-associated protein 70-like isoform X1</fullName>
    </submittedName>
</protein>
<feature type="compositionally biased region" description="Polar residues" evidence="1">
    <location>
        <begin position="502"/>
        <end position="514"/>
    </location>
</feature>
<dbReference type="GO" id="GO:0007032">
    <property type="term" value="P:endosome organization"/>
    <property type="evidence" value="ECO:0007669"/>
    <property type="project" value="TreeGrafter"/>
</dbReference>
<dbReference type="OrthoDB" id="48057at2759"/>